<dbReference type="EMBL" id="UZAE01007736">
    <property type="protein sequence ID" value="VDO02509.1"/>
    <property type="molecule type" value="Genomic_DNA"/>
</dbReference>
<dbReference type="WBParaSite" id="HNAJ_0000665301-mRNA-1">
    <property type="protein sequence ID" value="HNAJ_0000665301-mRNA-1"/>
    <property type="gene ID" value="HNAJ_0000665301"/>
</dbReference>
<proteinExistence type="predicted"/>
<evidence type="ECO:0000313" key="3">
    <source>
        <dbReference type="WBParaSite" id="HNAJ_0000665301-mRNA-1"/>
    </source>
</evidence>
<reference evidence="3" key="1">
    <citation type="submission" date="2017-02" db="UniProtKB">
        <authorList>
            <consortium name="WormBaseParasite"/>
        </authorList>
    </citation>
    <scope>IDENTIFICATION</scope>
</reference>
<dbReference type="Proteomes" id="UP000278807">
    <property type="component" value="Unassembled WGS sequence"/>
</dbReference>
<evidence type="ECO:0000313" key="1">
    <source>
        <dbReference type="EMBL" id="VDO02509.1"/>
    </source>
</evidence>
<dbReference type="STRING" id="102285.A0A0R3THW2"/>
<keyword evidence="2" id="KW-1185">Reference proteome</keyword>
<protein>
    <submittedName>
        <fullName evidence="3">BMERB domain-containing protein</fullName>
    </submittedName>
</protein>
<evidence type="ECO:0000313" key="2">
    <source>
        <dbReference type="Proteomes" id="UP000278807"/>
    </source>
</evidence>
<name>A0A0R3THW2_RODNA</name>
<sequence>MVSKNEVMQLQIDAMADMSREENRGRQEMLQLWGKTIKQLSDRDEDFTKLGQVSMHLVAAVF</sequence>
<reference evidence="1 2" key="2">
    <citation type="submission" date="2018-11" db="EMBL/GenBank/DDBJ databases">
        <authorList>
            <consortium name="Pathogen Informatics"/>
        </authorList>
    </citation>
    <scope>NUCLEOTIDE SEQUENCE [LARGE SCALE GENOMIC DNA]</scope>
</reference>
<gene>
    <name evidence="1" type="ORF">HNAJ_LOCUS6649</name>
</gene>
<accession>A0A0R3THW2</accession>
<organism evidence="3">
    <name type="scientific">Rodentolepis nana</name>
    <name type="common">Dwarf tapeworm</name>
    <name type="synonym">Hymenolepis nana</name>
    <dbReference type="NCBI Taxonomy" id="102285"/>
    <lineage>
        <taxon>Eukaryota</taxon>
        <taxon>Metazoa</taxon>
        <taxon>Spiralia</taxon>
        <taxon>Lophotrochozoa</taxon>
        <taxon>Platyhelminthes</taxon>
        <taxon>Cestoda</taxon>
        <taxon>Eucestoda</taxon>
        <taxon>Cyclophyllidea</taxon>
        <taxon>Hymenolepididae</taxon>
        <taxon>Rodentolepis</taxon>
    </lineage>
</organism>
<dbReference type="AlphaFoldDB" id="A0A0R3THW2"/>